<evidence type="ECO:0000259" key="11">
    <source>
        <dbReference type="PROSITE" id="PS51186"/>
    </source>
</evidence>
<dbReference type="AlphaFoldDB" id="A0A395IP29"/>
<reference evidence="12 13" key="1">
    <citation type="submission" date="2018-06" db="EMBL/GenBank/DDBJ databases">
        <title>Genome Sequence of the Brown Rot Fungal Pathogen Monilinia fructigena.</title>
        <authorList>
            <person name="Landi L."/>
            <person name="De Miccolis Angelini R.M."/>
            <person name="Pollastro S."/>
            <person name="Abate D."/>
            <person name="Faretra F."/>
            <person name="Romanazzi G."/>
        </authorList>
    </citation>
    <scope>NUCLEOTIDE SEQUENCE [LARGE SCALE GENOMIC DNA]</scope>
    <source>
        <strain evidence="12 13">Mfrg269</strain>
    </source>
</reference>
<keyword evidence="9" id="KW-0012">Acyltransferase</keyword>
<dbReference type="GO" id="GO:0008270">
    <property type="term" value="F:zinc ion binding"/>
    <property type="evidence" value="ECO:0007669"/>
    <property type="project" value="UniProtKB-KW"/>
</dbReference>
<proteinExistence type="inferred from homology"/>
<evidence type="ECO:0000256" key="6">
    <source>
        <dbReference type="ARBA" id="ARBA00022833"/>
    </source>
</evidence>
<dbReference type="InterPro" id="IPR000182">
    <property type="entry name" value="GNAT_dom"/>
</dbReference>
<evidence type="ECO:0000313" key="12">
    <source>
        <dbReference type="EMBL" id="RAL62065.1"/>
    </source>
</evidence>
<dbReference type="PROSITE" id="PS51186">
    <property type="entry name" value="GNAT"/>
    <property type="match status" value="1"/>
</dbReference>
<evidence type="ECO:0000256" key="1">
    <source>
        <dbReference type="ARBA" id="ARBA00004123"/>
    </source>
</evidence>
<evidence type="ECO:0000313" key="13">
    <source>
        <dbReference type="Proteomes" id="UP000249056"/>
    </source>
</evidence>
<dbReference type="CDD" id="cd04301">
    <property type="entry name" value="NAT_SF"/>
    <property type="match status" value="1"/>
</dbReference>
<feature type="compositionally biased region" description="Low complexity" evidence="10">
    <location>
        <begin position="273"/>
        <end position="284"/>
    </location>
</feature>
<feature type="compositionally biased region" description="Polar residues" evidence="10">
    <location>
        <begin position="140"/>
        <end position="159"/>
    </location>
</feature>
<comment type="similarity">
    <text evidence="2">Belongs to the acetyltransferase family. ECO subfamily.</text>
</comment>
<dbReference type="PANTHER" id="PTHR45884">
    <property type="entry name" value="N-ACETYLTRANSFERASE ECO"/>
    <property type="match status" value="1"/>
</dbReference>
<dbReference type="Pfam" id="PF13880">
    <property type="entry name" value="Acetyltransf_13"/>
    <property type="match status" value="1"/>
</dbReference>
<feature type="compositionally biased region" description="Polar residues" evidence="10">
    <location>
        <begin position="84"/>
        <end position="103"/>
    </location>
</feature>
<dbReference type="GO" id="GO:0007064">
    <property type="term" value="P:mitotic sister chromatid cohesion"/>
    <property type="evidence" value="ECO:0007669"/>
    <property type="project" value="TreeGrafter"/>
</dbReference>
<dbReference type="GO" id="GO:0061733">
    <property type="term" value="F:protein-lysine-acetyltransferase activity"/>
    <property type="evidence" value="ECO:0007669"/>
    <property type="project" value="TreeGrafter"/>
</dbReference>
<dbReference type="GO" id="GO:0000785">
    <property type="term" value="C:chromatin"/>
    <property type="evidence" value="ECO:0007669"/>
    <property type="project" value="TreeGrafter"/>
</dbReference>
<evidence type="ECO:0000256" key="10">
    <source>
        <dbReference type="SAM" id="MobiDB-lite"/>
    </source>
</evidence>
<evidence type="ECO:0000256" key="3">
    <source>
        <dbReference type="ARBA" id="ARBA00022679"/>
    </source>
</evidence>
<dbReference type="GO" id="GO:0005634">
    <property type="term" value="C:nucleus"/>
    <property type="evidence" value="ECO:0007669"/>
    <property type="project" value="UniProtKB-SubCell"/>
</dbReference>
<dbReference type="PANTHER" id="PTHR45884:SF2">
    <property type="entry name" value="N-ACETYLTRANSFERASE ECO"/>
    <property type="match status" value="1"/>
</dbReference>
<sequence>MENQSKKIGNATMRTYSKRTRGGTQDFSIKRQRVDSSEFVSTSSSILSGSSVSPESHFEHRSGEENSFPPISSPSDLFQEHSKYSSSTKPRVLTPRSNRSTSPLIELKSNHRNRRDNAINPSNSSNSLNLKSSTKVKGENFTSIKETSGFTPDSRTSSKSQHKRKVTVAELSFTPELSSPTRRNLASSRTSNNLDSLQQNTYEDPTLASKENLVTSLSNNIPKENIVLTSKSQQVGKVNKSSILSYFKPLPQPLSIAVPERSSSPLKSQPSILSDPLQSKLSSPPSSPPSLPQDSLNLTKSRTIRRRISTKPNLPNINTMSDYFENDMQELGGDFTDDSRVEIMERYHDAQDMRDYAIIDHGTLIPLAEQALDIPTRVKLEADLARPKPFALHQQILDLGQSFHNKCQNCGMQYAINIATDRSMHDKFHNVFRMGGPNFKPKYDKTQIWTKVIEGEKHSIQCISCKESGVIRNLVESILEATLMDMDGTLPSTEQMWTLITSPNDPKDLIPVPRYKVFLYLIGARPIGILLAERIGKANAITAAADTENITPVPQDAYMCIDRLWVHSDFRRKGIATSLANQAREKFIPGLVIEKKEVAISQPTSVGSVFAEKYFKGIFKGARFAIACT</sequence>
<evidence type="ECO:0000256" key="5">
    <source>
        <dbReference type="ARBA" id="ARBA00022771"/>
    </source>
</evidence>
<keyword evidence="13" id="KW-1185">Reference proteome</keyword>
<organism evidence="12 13">
    <name type="scientific">Monilinia fructigena</name>
    <dbReference type="NCBI Taxonomy" id="38457"/>
    <lineage>
        <taxon>Eukaryota</taxon>
        <taxon>Fungi</taxon>
        <taxon>Dikarya</taxon>
        <taxon>Ascomycota</taxon>
        <taxon>Pezizomycotina</taxon>
        <taxon>Leotiomycetes</taxon>
        <taxon>Helotiales</taxon>
        <taxon>Sclerotiniaceae</taxon>
        <taxon>Monilinia</taxon>
    </lineage>
</organism>
<dbReference type="InterPro" id="IPR028009">
    <property type="entry name" value="ESCO_Acetyltransf_dom"/>
</dbReference>
<name>A0A395IP29_9HELO</name>
<evidence type="ECO:0000256" key="7">
    <source>
        <dbReference type="ARBA" id="ARBA00023242"/>
    </source>
</evidence>
<keyword evidence="5" id="KW-0863">Zinc-finger</keyword>
<dbReference type="InterPro" id="IPR016181">
    <property type="entry name" value="Acyl_CoA_acyltransferase"/>
</dbReference>
<feature type="region of interest" description="Disordered" evidence="10">
    <location>
        <begin position="1"/>
        <end position="206"/>
    </location>
</feature>
<evidence type="ECO:0000256" key="2">
    <source>
        <dbReference type="ARBA" id="ARBA00005816"/>
    </source>
</evidence>
<feature type="region of interest" description="Disordered" evidence="10">
    <location>
        <begin position="258"/>
        <end position="300"/>
    </location>
</feature>
<dbReference type="InterPro" id="IPR028005">
    <property type="entry name" value="AcTrfase_ESCO_Znf_dom"/>
</dbReference>
<feature type="compositionally biased region" description="Low complexity" evidence="10">
    <location>
        <begin position="120"/>
        <end position="133"/>
    </location>
</feature>
<dbReference type="OrthoDB" id="428854at2759"/>
<comment type="caution">
    <text evidence="12">The sequence shown here is derived from an EMBL/GenBank/DDBJ whole genome shotgun (WGS) entry which is preliminary data.</text>
</comment>
<dbReference type="SUPFAM" id="SSF55729">
    <property type="entry name" value="Acyl-CoA N-acyltransferases (Nat)"/>
    <property type="match status" value="1"/>
</dbReference>
<feature type="compositionally biased region" description="Polar residues" evidence="10">
    <location>
        <begin position="1"/>
        <end position="15"/>
    </location>
</feature>
<dbReference type="Gene3D" id="3.40.630.30">
    <property type="match status" value="1"/>
</dbReference>
<keyword evidence="6" id="KW-0862">Zinc</keyword>
<keyword evidence="8" id="KW-0131">Cell cycle</keyword>
<dbReference type="EMBL" id="QKRW01000027">
    <property type="protein sequence ID" value="RAL62065.1"/>
    <property type="molecule type" value="Genomic_DNA"/>
</dbReference>
<gene>
    <name evidence="12" type="ORF">DID88_002551</name>
</gene>
<dbReference type="Proteomes" id="UP000249056">
    <property type="component" value="Unassembled WGS sequence"/>
</dbReference>
<keyword evidence="3" id="KW-0808">Transferase</keyword>
<feature type="compositionally biased region" description="Low complexity" evidence="10">
    <location>
        <begin position="37"/>
        <end position="55"/>
    </location>
</feature>
<feature type="compositionally biased region" description="Polar residues" evidence="10">
    <location>
        <begin position="261"/>
        <end position="272"/>
    </location>
</feature>
<evidence type="ECO:0000256" key="8">
    <source>
        <dbReference type="ARBA" id="ARBA00023306"/>
    </source>
</evidence>
<keyword evidence="4" id="KW-0479">Metal-binding</keyword>
<keyword evidence="7" id="KW-0539">Nucleus</keyword>
<dbReference type="Pfam" id="PF13878">
    <property type="entry name" value="zf-C2H2_3"/>
    <property type="match status" value="1"/>
</dbReference>
<evidence type="ECO:0000256" key="4">
    <source>
        <dbReference type="ARBA" id="ARBA00022723"/>
    </source>
</evidence>
<accession>A0A395IP29</accession>
<feature type="compositionally biased region" description="Polar residues" evidence="10">
    <location>
        <begin position="175"/>
        <end position="203"/>
    </location>
</feature>
<protein>
    <recommendedName>
        <fullName evidence="11">N-acetyltransferase domain-containing protein</fullName>
    </recommendedName>
</protein>
<evidence type="ECO:0000256" key="9">
    <source>
        <dbReference type="ARBA" id="ARBA00023315"/>
    </source>
</evidence>
<comment type="subcellular location">
    <subcellularLocation>
        <location evidence="1">Nucleus</location>
    </subcellularLocation>
</comment>
<feature type="domain" description="N-acetyltransferase" evidence="11">
    <location>
        <begin position="476"/>
        <end position="629"/>
    </location>
</feature>